<dbReference type="AlphaFoldDB" id="A0A433MEJ1"/>
<organism evidence="1 2">
    <name type="scientific">Variovorax guangxiensis</name>
    <dbReference type="NCBI Taxonomy" id="1775474"/>
    <lineage>
        <taxon>Bacteria</taxon>
        <taxon>Pseudomonadati</taxon>
        <taxon>Pseudomonadota</taxon>
        <taxon>Betaproteobacteria</taxon>
        <taxon>Burkholderiales</taxon>
        <taxon>Comamonadaceae</taxon>
        <taxon>Variovorax</taxon>
    </lineage>
</organism>
<accession>A0A433MEJ1</accession>
<reference evidence="1 2" key="1">
    <citation type="submission" date="2018-12" db="EMBL/GenBank/DDBJ databases">
        <title>The genome sequences of Variovorax guangxiensis DSM 27352.</title>
        <authorList>
            <person name="Gao J."/>
            <person name="Sun J."/>
        </authorList>
    </citation>
    <scope>NUCLEOTIDE SEQUENCE [LARGE SCALE GENOMIC DNA]</scope>
    <source>
        <strain evidence="1 2">DSM 27352</strain>
    </source>
</reference>
<gene>
    <name evidence="1" type="ORF">EJP67_03845</name>
</gene>
<sequence length="131" mass="14115">MSSMASMSAIGGLNGMEGGASVNFSADPPEQAHAPARNKCVTHVRPFTSVDAAVAAVESLDRDLKKFELAVADSLQDYLGVQMAQITDCALARGWEPVSFMQRDGFRVYRYEAMRSPRKSKKGAAGKTDRA</sequence>
<proteinExistence type="predicted"/>
<name>A0A433MEJ1_9BURK</name>
<dbReference type="Proteomes" id="UP000281118">
    <property type="component" value="Unassembled WGS sequence"/>
</dbReference>
<comment type="caution">
    <text evidence="1">The sequence shown here is derived from an EMBL/GenBank/DDBJ whole genome shotgun (WGS) entry which is preliminary data.</text>
</comment>
<evidence type="ECO:0000313" key="2">
    <source>
        <dbReference type="Proteomes" id="UP000281118"/>
    </source>
</evidence>
<dbReference type="RefSeq" id="WP_126020398.1">
    <property type="nucleotide sequence ID" value="NZ_RXFT01000001.1"/>
</dbReference>
<dbReference type="EMBL" id="RXFT01000001">
    <property type="protein sequence ID" value="RUR66185.1"/>
    <property type="molecule type" value="Genomic_DNA"/>
</dbReference>
<protein>
    <submittedName>
        <fullName evidence="1">Uncharacterized protein</fullName>
    </submittedName>
</protein>
<dbReference type="OrthoDB" id="8853090at2"/>
<evidence type="ECO:0000313" key="1">
    <source>
        <dbReference type="EMBL" id="RUR66185.1"/>
    </source>
</evidence>